<organism evidence="13 14">
    <name type="scientific">Paraburkholderia ribeironis</name>
    <dbReference type="NCBI Taxonomy" id="1247936"/>
    <lineage>
        <taxon>Bacteria</taxon>
        <taxon>Pseudomonadati</taxon>
        <taxon>Pseudomonadota</taxon>
        <taxon>Betaproteobacteria</taxon>
        <taxon>Burkholderiales</taxon>
        <taxon>Burkholderiaceae</taxon>
        <taxon>Paraburkholderia</taxon>
    </lineage>
</organism>
<dbReference type="SUPFAM" id="SSF56935">
    <property type="entry name" value="Porins"/>
    <property type="match status" value="1"/>
</dbReference>
<sequence length="404" mass="42073">MADNIVKRSALALAACGLAIGAHAQSSVTLYGTVDAGLVYTSNQQTTLADGSTNGHANYQLTGGNLVPSRWGLMGTEDIGGGTTINFTLENSFLIGSGAMLQTNTLFNRNAWVGLSNPGYGALTLGRQYDPFSDYLGAYVSSNNWATLYGSHFGDVDNLNEAFNFNNSIKYISPSFGGLTFGGLFSFGGVAGDFSQKKGWALAANYVHGPLSLSVGYLELNQPLQAALGGTSGYIGDFSCANASASYCLLQDASKVRIAGAGGSYAFGKASVALTYTHTRLSQSQYFASAARPDGADVSFDIAELNTTYALAPDLQLGFAYIFNHAKPAGSASTQVHQVNLGAVYSLSKRTALYAVAIGQKSSGAGLGIDPSTGATQNLAQIPNLVNSDTDKQLAVVVGLRHNF</sequence>
<feature type="chain" id="PRO_5012184939" evidence="11">
    <location>
        <begin position="25"/>
        <end position="404"/>
    </location>
</feature>
<gene>
    <name evidence="13" type="ORF">BN2475_190197</name>
</gene>
<evidence type="ECO:0000256" key="6">
    <source>
        <dbReference type="ARBA" id="ARBA00022729"/>
    </source>
</evidence>
<keyword evidence="14" id="KW-1185">Reference proteome</keyword>
<keyword evidence="9" id="KW-0472">Membrane</keyword>
<dbReference type="OrthoDB" id="8982743at2"/>
<evidence type="ECO:0000259" key="12">
    <source>
        <dbReference type="Pfam" id="PF13609"/>
    </source>
</evidence>
<evidence type="ECO:0000256" key="11">
    <source>
        <dbReference type="SAM" id="SignalP"/>
    </source>
</evidence>
<accession>A0A1N7RW59</accession>
<proteinExistence type="predicted"/>
<evidence type="ECO:0000256" key="5">
    <source>
        <dbReference type="ARBA" id="ARBA00022692"/>
    </source>
</evidence>
<dbReference type="Pfam" id="PF13609">
    <property type="entry name" value="Porin_4"/>
    <property type="match status" value="1"/>
</dbReference>
<dbReference type="InterPro" id="IPR033900">
    <property type="entry name" value="Gram_neg_porin_domain"/>
</dbReference>
<keyword evidence="5" id="KW-0812">Transmembrane</keyword>
<name>A0A1N7RW59_9BURK</name>
<reference evidence="13 14" key="1">
    <citation type="submission" date="2016-12" db="EMBL/GenBank/DDBJ databases">
        <authorList>
            <person name="Song W.-J."/>
            <person name="Kurnit D.M."/>
        </authorList>
    </citation>
    <scope>NUCLEOTIDE SEQUENCE [LARGE SCALE GENOMIC DNA]</scope>
    <source>
        <strain evidence="13 14">STM7296</strain>
    </source>
</reference>
<evidence type="ECO:0000256" key="10">
    <source>
        <dbReference type="ARBA" id="ARBA00023237"/>
    </source>
</evidence>
<comment type="subcellular location">
    <subcellularLocation>
        <location evidence="1">Cell outer membrane</location>
        <topology evidence="1">Multi-pass membrane protein</topology>
    </subcellularLocation>
</comment>
<dbReference type="CDD" id="cd00342">
    <property type="entry name" value="gram_neg_porins"/>
    <property type="match status" value="1"/>
</dbReference>
<keyword evidence="3" id="KW-0813">Transport</keyword>
<dbReference type="PANTHER" id="PTHR34501">
    <property type="entry name" value="PROTEIN YDDL-RELATED"/>
    <property type="match status" value="1"/>
</dbReference>
<dbReference type="Proteomes" id="UP000187012">
    <property type="component" value="Unassembled WGS sequence"/>
</dbReference>
<dbReference type="AlphaFoldDB" id="A0A1N7RW59"/>
<dbReference type="STRING" id="1247936.BN2475_190197"/>
<feature type="signal peptide" evidence="11">
    <location>
        <begin position="1"/>
        <end position="24"/>
    </location>
</feature>
<dbReference type="GO" id="GO:0006811">
    <property type="term" value="P:monoatomic ion transport"/>
    <property type="evidence" value="ECO:0007669"/>
    <property type="project" value="UniProtKB-KW"/>
</dbReference>
<keyword evidence="6 11" id="KW-0732">Signal</keyword>
<dbReference type="GO" id="GO:0009279">
    <property type="term" value="C:cell outer membrane"/>
    <property type="evidence" value="ECO:0007669"/>
    <property type="project" value="UniProtKB-SubCell"/>
</dbReference>
<evidence type="ECO:0000256" key="3">
    <source>
        <dbReference type="ARBA" id="ARBA00022448"/>
    </source>
</evidence>
<evidence type="ECO:0000256" key="1">
    <source>
        <dbReference type="ARBA" id="ARBA00004571"/>
    </source>
</evidence>
<dbReference type="InterPro" id="IPR023614">
    <property type="entry name" value="Porin_dom_sf"/>
</dbReference>
<dbReference type="GO" id="GO:0015288">
    <property type="term" value="F:porin activity"/>
    <property type="evidence" value="ECO:0007669"/>
    <property type="project" value="UniProtKB-KW"/>
</dbReference>
<feature type="domain" description="Porin" evidence="12">
    <location>
        <begin position="12"/>
        <end position="356"/>
    </location>
</feature>
<evidence type="ECO:0000256" key="4">
    <source>
        <dbReference type="ARBA" id="ARBA00022452"/>
    </source>
</evidence>
<evidence type="ECO:0000256" key="7">
    <source>
        <dbReference type="ARBA" id="ARBA00023065"/>
    </source>
</evidence>
<dbReference type="PANTHER" id="PTHR34501:SF9">
    <property type="entry name" value="MAJOR OUTER MEMBRANE PROTEIN P.IA"/>
    <property type="match status" value="1"/>
</dbReference>
<evidence type="ECO:0000256" key="9">
    <source>
        <dbReference type="ARBA" id="ARBA00023136"/>
    </source>
</evidence>
<dbReference type="InterPro" id="IPR050298">
    <property type="entry name" value="Gram-neg_bact_OMP"/>
</dbReference>
<evidence type="ECO:0000256" key="2">
    <source>
        <dbReference type="ARBA" id="ARBA00011233"/>
    </source>
</evidence>
<evidence type="ECO:0000313" key="14">
    <source>
        <dbReference type="Proteomes" id="UP000187012"/>
    </source>
</evidence>
<evidence type="ECO:0000256" key="8">
    <source>
        <dbReference type="ARBA" id="ARBA00023114"/>
    </source>
</evidence>
<dbReference type="Gene3D" id="2.40.160.10">
    <property type="entry name" value="Porin"/>
    <property type="match status" value="1"/>
</dbReference>
<dbReference type="GO" id="GO:0046930">
    <property type="term" value="C:pore complex"/>
    <property type="evidence" value="ECO:0007669"/>
    <property type="project" value="UniProtKB-KW"/>
</dbReference>
<keyword evidence="7" id="KW-0406">Ion transport</keyword>
<keyword evidence="10" id="KW-0998">Cell outer membrane</keyword>
<dbReference type="RefSeq" id="WP_094779404.1">
    <property type="nucleotide sequence ID" value="NZ_CYGX02000019.1"/>
</dbReference>
<keyword evidence="4" id="KW-1134">Transmembrane beta strand</keyword>
<protein>
    <submittedName>
        <fullName evidence="13">Porin Gram-negative type</fullName>
    </submittedName>
</protein>
<comment type="subunit">
    <text evidence="2">Homotrimer.</text>
</comment>
<evidence type="ECO:0000313" key="13">
    <source>
        <dbReference type="EMBL" id="SIT39342.1"/>
    </source>
</evidence>
<keyword evidence="8" id="KW-0626">Porin</keyword>
<dbReference type="EMBL" id="CYGX02000019">
    <property type="protein sequence ID" value="SIT39342.1"/>
    <property type="molecule type" value="Genomic_DNA"/>
</dbReference>